<evidence type="ECO:0000313" key="1">
    <source>
        <dbReference type="EMBL" id="CAI6373459.1"/>
    </source>
</evidence>
<gene>
    <name evidence="1" type="ORF">MEUPH1_LOCUS27208</name>
</gene>
<dbReference type="Proteomes" id="UP001160148">
    <property type="component" value="Unassembled WGS sequence"/>
</dbReference>
<dbReference type="EMBL" id="CARXXK010001098">
    <property type="protein sequence ID" value="CAI6373459.1"/>
    <property type="molecule type" value="Genomic_DNA"/>
</dbReference>
<comment type="caution">
    <text evidence="1">The sequence shown here is derived from an EMBL/GenBank/DDBJ whole genome shotgun (WGS) entry which is preliminary data.</text>
</comment>
<evidence type="ECO:0000313" key="2">
    <source>
        <dbReference type="Proteomes" id="UP001160148"/>
    </source>
</evidence>
<protein>
    <submittedName>
        <fullName evidence="1">Uncharacterized protein</fullName>
    </submittedName>
</protein>
<accession>A0AAV0XXR7</accession>
<dbReference type="AlphaFoldDB" id="A0AAV0XXR7"/>
<proteinExistence type="predicted"/>
<keyword evidence="2" id="KW-1185">Reference proteome</keyword>
<name>A0AAV0XXR7_9HEMI</name>
<organism evidence="1 2">
    <name type="scientific">Macrosiphum euphorbiae</name>
    <name type="common">potato aphid</name>
    <dbReference type="NCBI Taxonomy" id="13131"/>
    <lineage>
        <taxon>Eukaryota</taxon>
        <taxon>Metazoa</taxon>
        <taxon>Ecdysozoa</taxon>
        <taxon>Arthropoda</taxon>
        <taxon>Hexapoda</taxon>
        <taxon>Insecta</taxon>
        <taxon>Pterygota</taxon>
        <taxon>Neoptera</taxon>
        <taxon>Paraneoptera</taxon>
        <taxon>Hemiptera</taxon>
        <taxon>Sternorrhyncha</taxon>
        <taxon>Aphidomorpha</taxon>
        <taxon>Aphidoidea</taxon>
        <taxon>Aphididae</taxon>
        <taxon>Macrosiphini</taxon>
        <taxon>Macrosiphum</taxon>
    </lineage>
</organism>
<sequence length="219" mass="24787">MDENVMKKKFDDIISSIITQKRDDNKAFLSSSEYDCRLEKLKSSKLALNTIGMKKTIKDYRMVRIGRSPYEAMFGCPARVGLASIGIPTNEIECLCTEEDIESILPQNSDEDTGNISSLSDGYCENYTKDEAKLVNERQNKITNERKKSVSCLQKQAVKMLKSSSSRFDPLEIGSTVRVSIPDVDRARGAPRNLLAVVLDVENDLYKLGEYPYIIFYKK</sequence>
<reference evidence="1 2" key="1">
    <citation type="submission" date="2023-01" db="EMBL/GenBank/DDBJ databases">
        <authorList>
            <person name="Whitehead M."/>
        </authorList>
    </citation>
    <scope>NUCLEOTIDE SEQUENCE [LARGE SCALE GENOMIC DNA]</scope>
</reference>